<organism evidence="16 17">
    <name type="scientific">Trametes cubensis</name>
    <dbReference type="NCBI Taxonomy" id="1111947"/>
    <lineage>
        <taxon>Eukaryota</taxon>
        <taxon>Fungi</taxon>
        <taxon>Dikarya</taxon>
        <taxon>Basidiomycota</taxon>
        <taxon>Agaricomycotina</taxon>
        <taxon>Agaricomycetes</taxon>
        <taxon>Polyporales</taxon>
        <taxon>Polyporaceae</taxon>
        <taxon>Trametes</taxon>
    </lineage>
</organism>
<dbReference type="GO" id="GO:0006289">
    <property type="term" value="P:nucleotide-excision repair"/>
    <property type="evidence" value="ECO:0007669"/>
    <property type="project" value="UniProtKB-UniRule"/>
</dbReference>
<name>A0AAD7TWK8_9APHY</name>
<dbReference type="EMBL" id="JAPEVG010000079">
    <property type="protein sequence ID" value="KAJ8487426.1"/>
    <property type="molecule type" value="Genomic_DNA"/>
</dbReference>
<keyword evidence="12 14" id="KW-0539">Nucleus</keyword>
<keyword evidence="11 14" id="KW-0234">DNA repair</keyword>
<comment type="similarity">
    <text evidence="3 14">Belongs to the TFB4 family.</text>
</comment>
<comment type="subunit">
    <text evidence="14">Component of the 7-subunit TFIIH core complex composed of XPB/SSL2, XPD/RAD3, SSL1, TFB1, TFB2, TFB4 and TFB5, which is active in NER. The core complex associates with the 3-subunit CTD-kinase module TFIIK composed of CCL1, KIN28 and TFB3 to form the 10-subunit holoenzyme (holo-TFIIH) active in transcription.</text>
</comment>
<dbReference type="InterPro" id="IPR004600">
    <property type="entry name" value="TFIIH_Tfb4/GTF2H3"/>
</dbReference>
<keyword evidence="7 14" id="KW-0863">Zinc-finger</keyword>
<comment type="function">
    <text evidence="1 14">Component of the general transcription and DNA repair factor IIH (TFIIH) core complex, which is involved in general and transcription-coupled nucleotide excision repair (NER) of damaged DNA and, when complexed to TFIIK, in RNA transcription by RNA polymerase II. In NER, TFIIH acts by opening DNA around the lesion to allow the excision of the damaged oligonucleotide and its replacement by a new DNA fragment. In transcription, TFIIH has an essential role in transcription initiation. When the pre-initiation complex (PIC) has been established, TFIIH is required for promoter opening and promoter escape. Phosphorylation of the C-terminal tail (CTD) of the largest subunit of RNA polymerase II by the kinase module TFIIK controls the initiation of transcription.</text>
</comment>
<keyword evidence="9 14" id="KW-0805">Transcription regulation</keyword>
<accession>A0AAD7TWK8</accession>
<reference evidence="16" key="1">
    <citation type="submission" date="2022-11" db="EMBL/GenBank/DDBJ databases">
        <title>Genome Sequence of Cubamyces cubensis.</title>
        <authorList>
            <person name="Buettner E."/>
        </authorList>
    </citation>
    <scope>NUCLEOTIDE SEQUENCE</scope>
    <source>
        <strain evidence="16">MPL-01</strain>
    </source>
</reference>
<sequence length="634" mass="69769">MNLTPGQAHEAYVGPPSEPVDVSAFVKAASDLQDGLEERRPIPLFSQSAAELPEETKAAWSALPQDEQSRIEAECCVDDLRTSLEDVVRSPRLMGHVTRTHEATVHAIHETAEPSRGKKRKRTTLADPAEEHPDVTALRLKLEANKLKCWPLTLHAAPFIRPPRQSDHNTLIHVHIGTDVPKDRDALIFVTIYNRQHWGQRILSRSSQHVLLASQTLEDLFMAIPCTSDELPEEVTDDSGRVVRYKADQSEDNMTIDHSAGGMMCIEGVLYNCGRGSVDYAEKALQLCETIPDDKRVTLSKGPPMDAVQLSSLTVRLHEPYWILHAGNCEHFFVVTCIRLRHPTDPTSGYPLTTQITPPLADNCPFLNAHIACKDENTLAVFGALPGQSVLLYSSTGEVTTADNEPTDSNTYRPFKTLDATVMNSLAERLESFENAAEEGGSPMLPARRHPIANTLSRSTHWPCGVYDEVTLLVTSGASTPASGGEGSSASVDPRILVMSVSPDQSSTYIPIMNSIFSAQKLKVTIDVCKIFGAENVFLQQAAHLTGGAYVQVEKPDALLQYMMMSFLPPPAIRQLIAVPTQDRVDFRAACFCHKRIVEIGFVCSSSASRFDDFAFRNDSPLSFRLALSRTISV</sequence>
<gene>
    <name evidence="16" type="ORF">ONZ51_g4196</name>
</gene>
<dbReference type="PANTHER" id="PTHR12831">
    <property type="entry name" value="TRANSCRIPTION INITIATION FACTOR IIH TFIIH , POLYPEPTIDE 3-RELATED"/>
    <property type="match status" value="1"/>
</dbReference>
<evidence type="ECO:0000256" key="10">
    <source>
        <dbReference type="ARBA" id="ARBA00023163"/>
    </source>
</evidence>
<protein>
    <recommendedName>
        <fullName evidence="4 14">General transcription and DNA repair factor IIH subunit TFB4</fullName>
        <shortName evidence="14">TFIIH subunit TFB4</shortName>
    </recommendedName>
    <alternativeName>
        <fullName evidence="13 14">RNA polymerase II transcription factor B subunit 4</fullName>
    </alternativeName>
</protein>
<dbReference type="InterPro" id="IPR036465">
    <property type="entry name" value="vWFA_dom_sf"/>
</dbReference>
<dbReference type="Pfam" id="PF03850">
    <property type="entry name" value="Tfb4"/>
    <property type="match status" value="1"/>
</dbReference>
<dbReference type="GO" id="GO:0005675">
    <property type="term" value="C:transcription factor TFIIH holo complex"/>
    <property type="evidence" value="ECO:0007669"/>
    <property type="project" value="UniProtKB-UniRule"/>
</dbReference>
<keyword evidence="8 14" id="KW-0862">Zinc</keyword>
<keyword evidence="10 14" id="KW-0804">Transcription</keyword>
<evidence type="ECO:0000256" key="9">
    <source>
        <dbReference type="ARBA" id="ARBA00023015"/>
    </source>
</evidence>
<evidence type="ECO:0000256" key="5">
    <source>
        <dbReference type="ARBA" id="ARBA00022723"/>
    </source>
</evidence>
<evidence type="ECO:0000256" key="1">
    <source>
        <dbReference type="ARBA" id="ARBA00002817"/>
    </source>
</evidence>
<evidence type="ECO:0000256" key="3">
    <source>
        <dbReference type="ARBA" id="ARBA00005273"/>
    </source>
</evidence>
<evidence type="ECO:0000313" key="16">
    <source>
        <dbReference type="EMBL" id="KAJ8487426.1"/>
    </source>
</evidence>
<evidence type="ECO:0000256" key="14">
    <source>
        <dbReference type="RuleBase" id="RU368090"/>
    </source>
</evidence>
<evidence type="ECO:0000256" key="8">
    <source>
        <dbReference type="ARBA" id="ARBA00022833"/>
    </source>
</evidence>
<evidence type="ECO:0000256" key="6">
    <source>
        <dbReference type="ARBA" id="ARBA00022763"/>
    </source>
</evidence>
<evidence type="ECO:0000256" key="11">
    <source>
        <dbReference type="ARBA" id="ARBA00023204"/>
    </source>
</evidence>
<dbReference type="GO" id="GO:0008270">
    <property type="term" value="F:zinc ion binding"/>
    <property type="evidence" value="ECO:0007669"/>
    <property type="project" value="UniProtKB-KW"/>
</dbReference>
<evidence type="ECO:0000256" key="7">
    <source>
        <dbReference type="ARBA" id="ARBA00022771"/>
    </source>
</evidence>
<dbReference type="GO" id="GO:0006355">
    <property type="term" value="P:regulation of DNA-templated transcription"/>
    <property type="evidence" value="ECO:0007669"/>
    <property type="project" value="InterPro"/>
</dbReference>
<keyword evidence="5 14" id="KW-0479">Metal-binding</keyword>
<evidence type="ECO:0000256" key="13">
    <source>
        <dbReference type="ARBA" id="ARBA00033341"/>
    </source>
</evidence>
<evidence type="ECO:0000256" key="12">
    <source>
        <dbReference type="ARBA" id="ARBA00023242"/>
    </source>
</evidence>
<keyword evidence="6 14" id="KW-0227">DNA damage</keyword>
<dbReference type="AlphaFoldDB" id="A0AAD7TWK8"/>
<dbReference type="GO" id="GO:0000439">
    <property type="term" value="C:transcription factor TFIIH core complex"/>
    <property type="evidence" value="ECO:0007669"/>
    <property type="project" value="UniProtKB-UniRule"/>
</dbReference>
<dbReference type="Gene3D" id="3.40.50.410">
    <property type="entry name" value="von Willebrand factor, type A domain"/>
    <property type="match status" value="1"/>
</dbReference>
<dbReference type="Proteomes" id="UP001215151">
    <property type="component" value="Unassembled WGS sequence"/>
</dbReference>
<comment type="caution">
    <text evidence="16">The sequence shown here is derived from an EMBL/GenBank/DDBJ whole genome shotgun (WGS) entry which is preliminary data.</text>
</comment>
<evidence type="ECO:0000313" key="17">
    <source>
        <dbReference type="Proteomes" id="UP001215151"/>
    </source>
</evidence>
<dbReference type="PANTHER" id="PTHR12831:SF0">
    <property type="entry name" value="GENERAL TRANSCRIPTION FACTOR IIH SUBUNIT 3"/>
    <property type="match status" value="1"/>
</dbReference>
<feature type="region of interest" description="Disordered" evidence="15">
    <location>
        <begin position="110"/>
        <end position="129"/>
    </location>
</feature>
<proteinExistence type="inferred from homology"/>
<keyword evidence="17" id="KW-1185">Reference proteome</keyword>
<evidence type="ECO:0000256" key="2">
    <source>
        <dbReference type="ARBA" id="ARBA00004123"/>
    </source>
</evidence>
<comment type="subcellular location">
    <subcellularLocation>
        <location evidence="2 14">Nucleus</location>
    </subcellularLocation>
</comment>
<evidence type="ECO:0000256" key="4">
    <source>
        <dbReference type="ARBA" id="ARBA00021280"/>
    </source>
</evidence>
<evidence type="ECO:0000256" key="15">
    <source>
        <dbReference type="SAM" id="MobiDB-lite"/>
    </source>
</evidence>